<comment type="caution">
    <text evidence="8">The sequence shown here is derived from an EMBL/GenBank/DDBJ whole genome shotgun (WGS) entry which is preliminary data.</text>
</comment>
<accession>A0ABP7FSZ0</accession>
<evidence type="ECO:0000256" key="4">
    <source>
        <dbReference type="ARBA" id="ARBA00023136"/>
    </source>
</evidence>
<evidence type="ECO:0000256" key="1">
    <source>
        <dbReference type="ARBA" id="ARBA00004141"/>
    </source>
</evidence>
<proteinExistence type="predicted"/>
<evidence type="ECO:0000259" key="7">
    <source>
        <dbReference type="Pfam" id="PF07291"/>
    </source>
</evidence>
<dbReference type="InterPro" id="IPR009908">
    <property type="entry name" value="Methylamine_util_MauE"/>
</dbReference>
<evidence type="ECO:0000256" key="6">
    <source>
        <dbReference type="SAM" id="Phobius"/>
    </source>
</evidence>
<keyword evidence="3 6" id="KW-1133">Transmembrane helix</keyword>
<feature type="domain" description="Methylamine utilisation protein MauE" evidence="7">
    <location>
        <begin position="48"/>
        <end position="179"/>
    </location>
</feature>
<evidence type="ECO:0000313" key="8">
    <source>
        <dbReference type="EMBL" id="GAA3743587.1"/>
    </source>
</evidence>
<keyword evidence="9" id="KW-1185">Reference proteome</keyword>
<evidence type="ECO:0000256" key="5">
    <source>
        <dbReference type="SAM" id="MobiDB-lite"/>
    </source>
</evidence>
<feature type="transmembrane region" description="Helical" evidence="6">
    <location>
        <begin position="117"/>
        <end position="138"/>
    </location>
</feature>
<evidence type="ECO:0000313" key="9">
    <source>
        <dbReference type="Proteomes" id="UP001500908"/>
    </source>
</evidence>
<comment type="subcellular location">
    <subcellularLocation>
        <location evidence="1">Membrane</location>
        <topology evidence="1">Multi-pass membrane protein</topology>
    </subcellularLocation>
</comment>
<dbReference type="Pfam" id="PF07291">
    <property type="entry name" value="MauE"/>
    <property type="match status" value="1"/>
</dbReference>
<keyword evidence="4 6" id="KW-0472">Membrane</keyword>
<feature type="compositionally biased region" description="Polar residues" evidence="5">
    <location>
        <begin position="1"/>
        <end position="15"/>
    </location>
</feature>
<feature type="transmembrane region" description="Helical" evidence="6">
    <location>
        <begin position="93"/>
        <end position="111"/>
    </location>
</feature>
<organism evidence="8 9">
    <name type="scientific">Salinactinospora qingdaonensis</name>
    <dbReference type="NCBI Taxonomy" id="702744"/>
    <lineage>
        <taxon>Bacteria</taxon>
        <taxon>Bacillati</taxon>
        <taxon>Actinomycetota</taxon>
        <taxon>Actinomycetes</taxon>
        <taxon>Streptosporangiales</taxon>
        <taxon>Nocardiopsidaceae</taxon>
        <taxon>Salinactinospora</taxon>
    </lineage>
</organism>
<evidence type="ECO:0000256" key="2">
    <source>
        <dbReference type="ARBA" id="ARBA00022692"/>
    </source>
</evidence>
<feature type="region of interest" description="Disordered" evidence="5">
    <location>
        <begin position="1"/>
        <end position="36"/>
    </location>
</feature>
<protein>
    <recommendedName>
        <fullName evidence="7">Methylamine utilisation protein MauE domain-containing protein</fullName>
    </recommendedName>
</protein>
<gene>
    <name evidence="8" type="ORF">GCM10022402_24100</name>
</gene>
<dbReference type="Proteomes" id="UP001500908">
    <property type="component" value="Unassembled WGS sequence"/>
</dbReference>
<dbReference type="EMBL" id="BAABDD010000009">
    <property type="protein sequence ID" value="GAA3743587.1"/>
    <property type="molecule type" value="Genomic_DNA"/>
</dbReference>
<reference evidence="9" key="1">
    <citation type="journal article" date="2019" name="Int. J. Syst. Evol. Microbiol.">
        <title>The Global Catalogue of Microorganisms (GCM) 10K type strain sequencing project: providing services to taxonomists for standard genome sequencing and annotation.</title>
        <authorList>
            <consortium name="The Broad Institute Genomics Platform"/>
            <consortium name="The Broad Institute Genome Sequencing Center for Infectious Disease"/>
            <person name="Wu L."/>
            <person name="Ma J."/>
        </authorList>
    </citation>
    <scope>NUCLEOTIDE SEQUENCE [LARGE SCALE GENOMIC DNA]</scope>
    <source>
        <strain evidence="9">JCM 17137</strain>
    </source>
</reference>
<name>A0ABP7FSZ0_9ACTN</name>
<evidence type="ECO:0000256" key="3">
    <source>
        <dbReference type="ARBA" id="ARBA00022989"/>
    </source>
</evidence>
<keyword evidence="2 6" id="KW-0812">Transmembrane</keyword>
<sequence length="202" mass="21715">MRRQWHSQPPVTVTRYSPEEVMSTETQEPPPTGATGQRSWLRWAVIQPWLTLAARLGLVGVLGYAGYTKIIVPALSVASVDAYQLFSEEINRIVGFGLPLLELALAALLLVGLATRYVGAASGLLMLVFIAGIISAWARGLAIDCGCFGTGGAVAPEETEYGVDILRDLGFALMAGFIMIWPRSPLALDGLLGLFPQRDKDA</sequence>